<feature type="region of interest" description="Disordered" evidence="1">
    <location>
        <begin position="36"/>
        <end position="58"/>
    </location>
</feature>
<evidence type="ECO:0000256" key="1">
    <source>
        <dbReference type="SAM" id="MobiDB-lite"/>
    </source>
</evidence>
<organism evidence="3 4">
    <name type="scientific">Actinacidiphila polyblastidii</name>
    <dbReference type="NCBI Taxonomy" id="3110430"/>
    <lineage>
        <taxon>Bacteria</taxon>
        <taxon>Bacillati</taxon>
        <taxon>Actinomycetota</taxon>
        <taxon>Actinomycetes</taxon>
        <taxon>Kitasatosporales</taxon>
        <taxon>Streptomycetaceae</taxon>
        <taxon>Actinacidiphila</taxon>
    </lineage>
</organism>
<dbReference type="EMBL" id="JAZEWV010000004">
    <property type="protein sequence ID" value="MEE4541987.1"/>
    <property type="molecule type" value="Genomic_DNA"/>
</dbReference>
<feature type="chain" id="PRO_5046119759" evidence="2">
    <location>
        <begin position="33"/>
        <end position="240"/>
    </location>
</feature>
<comment type="caution">
    <text evidence="3">The sequence shown here is derived from an EMBL/GenBank/DDBJ whole genome shotgun (WGS) entry which is preliminary data.</text>
</comment>
<evidence type="ECO:0000256" key="2">
    <source>
        <dbReference type="SAM" id="SignalP"/>
    </source>
</evidence>
<dbReference type="Proteomes" id="UP001344658">
    <property type="component" value="Unassembled WGS sequence"/>
</dbReference>
<feature type="signal peptide" evidence="2">
    <location>
        <begin position="1"/>
        <end position="32"/>
    </location>
</feature>
<accession>A0ABU7PA79</accession>
<reference evidence="3 4" key="1">
    <citation type="submission" date="2023-12" db="EMBL/GenBank/DDBJ databases">
        <title>Streptomyces sp. V4-01.</title>
        <authorList>
            <person name="Somphong A."/>
            <person name="Phongsopitanun W."/>
        </authorList>
    </citation>
    <scope>NUCLEOTIDE SEQUENCE [LARGE SCALE GENOMIC DNA]</scope>
    <source>
        <strain evidence="3 4">V4-01</strain>
    </source>
</reference>
<dbReference type="PROSITE" id="PS51257">
    <property type="entry name" value="PROKAR_LIPOPROTEIN"/>
    <property type="match status" value="1"/>
</dbReference>
<evidence type="ECO:0000313" key="4">
    <source>
        <dbReference type="Proteomes" id="UP001344658"/>
    </source>
</evidence>
<protein>
    <submittedName>
        <fullName evidence="3">DUF3558 family protein</fullName>
    </submittedName>
</protein>
<gene>
    <name evidence="3" type="ORF">V2S66_08395</name>
</gene>
<evidence type="ECO:0000313" key="3">
    <source>
        <dbReference type="EMBL" id="MEE4541987.1"/>
    </source>
</evidence>
<sequence>MERRRRTAPRLAGGLLACAVVPAMLLTGCSSGSGGSDASDSSGSASTTSAGASGSTSAEPTLAAVKYATLPDSCKAVTASTVAALVPKAKSARGTAAKSSDPGTRGGCSWTGNGSDGYQYRWLSVTLQRFPSDPQLGSGEKQAQNSYTQQAGALGRVKGATTSPLTVPGDQAVSVAGLTTVAKVTSQNDTVIARSGNVVVLVEYSGAGLVGKKNPSARTIISGAQHAAENAVAALAAANT</sequence>
<name>A0ABU7PA79_9ACTN</name>
<proteinExistence type="predicted"/>
<feature type="region of interest" description="Disordered" evidence="1">
    <location>
        <begin position="90"/>
        <end position="110"/>
    </location>
</feature>
<keyword evidence="4" id="KW-1185">Reference proteome</keyword>
<keyword evidence="2" id="KW-0732">Signal</keyword>
<dbReference type="RefSeq" id="WP_330793902.1">
    <property type="nucleotide sequence ID" value="NZ_JAZEWV010000004.1"/>
</dbReference>
<dbReference type="InterPro" id="IPR024520">
    <property type="entry name" value="DUF3558"/>
</dbReference>
<dbReference type="Pfam" id="PF12079">
    <property type="entry name" value="DUF3558"/>
    <property type="match status" value="1"/>
</dbReference>